<dbReference type="SMR" id="K7KV50"/>
<dbReference type="EnsemblPlants" id="KRH53835">
    <property type="protein sequence ID" value="KRH53835"/>
    <property type="gene ID" value="GLYMA_06G149100"/>
</dbReference>
<dbReference type="Proteomes" id="UP000008827">
    <property type="component" value="Chromosome 6"/>
</dbReference>
<dbReference type="InterPro" id="IPR013320">
    <property type="entry name" value="ConA-like_dom_sf"/>
</dbReference>
<dbReference type="STRING" id="3847.K7KV50"/>
<evidence type="ECO:0000313" key="3">
    <source>
        <dbReference type="EMBL" id="KRH53835.1"/>
    </source>
</evidence>
<dbReference type="InterPro" id="IPR014895">
    <property type="entry name" value="Alginate_lyase_2"/>
</dbReference>
<gene>
    <name evidence="3" type="ORF">GLYMA_06G149100</name>
</gene>
<keyword evidence="5" id="KW-1185">Reference proteome</keyword>
<feature type="signal peptide" evidence="1">
    <location>
        <begin position="1"/>
        <end position="26"/>
    </location>
</feature>
<name>K7KV50_SOYBN</name>
<proteinExistence type="predicted"/>
<dbReference type="Pfam" id="PF08787">
    <property type="entry name" value="Alginate_lyase2"/>
    <property type="match status" value="1"/>
</dbReference>
<evidence type="ECO:0000259" key="2">
    <source>
        <dbReference type="Pfam" id="PF08787"/>
    </source>
</evidence>
<dbReference type="Gramene" id="KRH53835">
    <property type="protein sequence ID" value="KRH53835"/>
    <property type="gene ID" value="GLYMA_06G149100"/>
</dbReference>
<reference evidence="3 4" key="1">
    <citation type="journal article" date="2010" name="Nature">
        <title>Genome sequence of the palaeopolyploid soybean.</title>
        <authorList>
            <person name="Schmutz J."/>
            <person name="Cannon S.B."/>
            <person name="Schlueter J."/>
            <person name="Ma J."/>
            <person name="Mitros T."/>
            <person name="Nelson W."/>
            <person name="Hyten D.L."/>
            <person name="Song Q."/>
            <person name="Thelen J.J."/>
            <person name="Cheng J."/>
            <person name="Xu D."/>
            <person name="Hellsten U."/>
            <person name="May G.D."/>
            <person name="Yu Y."/>
            <person name="Sakurai T."/>
            <person name="Umezawa T."/>
            <person name="Bhattacharyya M.K."/>
            <person name="Sandhu D."/>
            <person name="Valliyodan B."/>
            <person name="Lindquist E."/>
            <person name="Peto M."/>
            <person name="Grant D."/>
            <person name="Shu S."/>
            <person name="Goodstein D."/>
            <person name="Barry K."/>
            <person name="Futrell-Griggs M."/>
            <person name="Abernathy B."/>
            <person name="Du J."/>
            <person name="Tian Z."/>
            <person name="Zhu L."/>
            <person name="Gill N."/>
            <person name="Joshi T."/>
            <person name="Libault M."/>
            <person name="Sethuraman A."/>
            <person name="Zhang X.-C."/>
            <person name="Shinozaki K."/>
            <person name="Nguyen H.T."/>
            <person name="Wing R.A."/>
            <person name="Cregan P."/>
            <person name="Specht J."/>
            <person name="Grimwood J."/>
            <person name="Rokhsar D."/>
            <person name="Stacey G."/>
            <person name="Shoemaker R.C."/>
            <person name="Jackson S.A."/>
        </authorList>
    </citation>
    <scope>NUCLEOTIDE SEQUENCE</scope>
    <source>
        <strain evidence="4">cv. Williams 82</strain>
        <tissue evidence="3">Callus</tissue>
    </source>
</reference>
<dbReference type="HOGENOM" id="CLU_078650_0_0_1"/>
<evidence type="ECO:0000256" key="1">
    <source>
        <dbReference type="SAM" id="SignalP"/>
    </source>
</evidence>
<sequence>MVPQPILHLTLLSLIISLTTLSLVDAADPTFGFTPLGLSSSSNLQIQKPYDVAVNERYSFSNGVHRFWVYSTDKPHMQGSNTKPRTEIQDMGTLYQIALLNMVLYVSLMMNPTNTSSMDLTLGFTELPLNTTNFDHHKPYDLPVTERYSFTDGVHKLWVYSTDKPLSQNSTTRPRSEIRIRGYDYSSGVWQFEGQGFVPNGTSGVCIMQVFGADPPRATTLMVRAYNDSLKYYEAPILVPNIWGRWFQLNVIHDVEASNVKVYFDRVQVYEATGHGGYSHYFKFGVYTQNDPSYYMESQWKGIKVLKNVHE</sequence>
<protein>
    <recommendedName>
        <fullName evidence="2">Alginate lyase 2 domain-containing protein</fullName>
    </recommendedName>
</protein>
<keyword evidence="1" id="KW-0732">Signal</keyword>
<dbReference type="InParanoid" id="K7KV50"/>
<accession>K7KV50</accession>
<feature type="chain" id="PRO_5014580912" description="Alginate lyase 2 domain-containing protein" evidence="1">
    <location>
        <begin position="27"/>
        <end position="311"/>
    </location>
</feature>
<dbReference type="SUPFAM" id="SSF49899">
    <property type="entry name" value="Concanavalin A-like lectins/glucanases"/>
    <property type="match status" value="1"/>
</dbReference>
<evidence type="ECO:0000313" key="5">
    <source>
        <dbReference type="Proteomes" id="UP000008827"/>
    </source>
</evidence>
<feature type="domain" description="Alginate lyase 2" evidence="2">
    <location>
        <begin position="136"/>
        <end position="305"/>
    </location>
</feature>
<reference evidence="4" key="2">
    <citation type="submission" date="2018-02" db="UniProtKB">
        <authorList>
            <consortium name="EnsemblPlants"/>
        </authorList>
    </citation>
    <scope>IDENTIFICATION</scope>
    <source>
        <strain evidence="4">Williams 82</strain>
    </source>
</reference>
<dbReference type="AlphaFoldDB" id="K7KV50"/>
<dbReference type="PANTHER" id="PTHR33681:SF4">
    <property type="entry name" value="OS12G0171100 PROTEIN"/>
    <property type="match status" value="1"/>
</dbReference>
<dbReference type="Gene3D" id="2.60.120.200">
    <property type="match status" value="1"/>
</dbReference>
<dbReference type="OMA" id="HVRQSRT"/>
<reference evidence="3" key="3">
    <citation type="submission" date="2018-07" db="EMBL/GenBank/DDBJ databases">
        <title>WGS assembly of Glycine max.</title>
        <authorList>
            <person name="Schmutz J."/>
            <person name="Cannon S."/>
            <person name="Schlueter J."/>
            <person name="Ma J."/>
            <person name="Mitros T."/>
            <person name="Nelson W."/>
            <person name="Hyten D."/>
            <person name="Song Q."/>
            <person name="Thelen J."/>
            <person name="Cheng J."/>
            <person name="Xu D."/>
            <person name="Hellsten U."/>
            <person name="May G."/>
            <person name="Yu Y."/>
            <person name="Sakurai T."/>
            <person name="Umezawa T."/>
            <person name="Bhattacharyya M."/>
            <person name="Sandhu D."/>
            <person name="Valliyodan B."/>
            <person name="Lindquist E."/>
            <person name="Peto M."/>
            <person name="Grant D."/>
            <person name="Shu S."/>
            <person name="Goodstein D."/>
            <person name="Barry K."/>
            <person name="Futrell-Griggs M."/>
            <person name="Abernathy B."/>
            <person name="Du J."/>
            <person name="Tian Z."/>
            <person name="Zhu L."/>
            <person name="Gill N."/>
            <person name="Joshi T."/>
            <person name="Libault M."/>
            <person name="Sethuraman A."/>
            <person name="Zhang X."/>
            <person name="Shinozaki K."/>
            <person name="Nguyen H."/>
            <person name="Wing R."/>
            <person name="Cregan P."/>
            <person name="Specht J."/>
            <person name="Grimwood J."/>
            <person name="Rokhsar D."/>
            <person name="Stacey G."/>
            <person name="Shoemaker R."/>
            <person name="Jackson S."/>
        </authorList>
    </citation>
    <scope>NUCLEOTIDE SEQUENCE</scope>
    <source>
        <tissue evidence="3">Callus</tissue>
    </source>
</reference>
<dbReference type="EMBL" id="CM000839">
    <property type="protein sequence ID" value="KRH53835.1"/>
    <property type="molecule type" value="Genomic_DNA"/>
</dbReference>
<evidence type="ECO:0000313" key="4">
    <source>
        <dbReference type="EnsemblPlants" id="KRH53835"/>
    </source>
</evidence>
<dbReference type="PaxDb" id="3847-GLYMA06G15411.1"/>
<dbReference type="eggNOG" id="ENOG502QTBJ">
    <property type="taxonomic scope" value="Eukaryota"/>
</dbReference>
<organism evidence="3">
    <name type="scientific">Glycine max</name>
    <name type="common">Soybean</name>
    <name type="synonym">Glycine hispida</name>
    <dbReference type="NCBI Taxonomy" id="3847"/>
    <lineage>
        <taxon>Eukaryota</taxon>
        <taxon>Viridiplantae</taxon>
        <taxon>Streptophyta</taxon>
        <taxon>Embryophyta</taxon>
        <taxon>Tracheophyta</taxon>
        <taxon>Spermatophyta</taxon>
        <taxon>Magnoliopsida</taxon>
        <taxon>eudicotyledons</taxon>
        <taxon>Gunneridae</taxon>
        <taxon>Pentapetalae</taxon>
        <taxon>rosids</taxon>
        <taxon>fabids</taxon>
        <taxon>Fabales</taxon>
        <taxon>Fabaceae</taxon>
        <taxon>Papilionoideae</taxon>
        <taxon>50 kb inversion clade</taxon>
        <taxon>NPAAA clade</taxon>
        <taxon>indigoferoid/millettioid clade</taxon>
        <taxon>Phaseoleae</taxon>
        <taxon>Glycine</taxon>
        <taxon>Glycine subgen. Soja</taxon>
    </lineage>
</organism>
<dbReference type="PANTHER" id="PTHR33681">
    <property type="entry name" value="BINDING PROTEIN, PUTATIVE, EXPRESSED-RELATED"/>
    <property type="match status" value="1"/>
</dbReference>